<sequence length="289" mass="30426">MGAPGGVPGGPADVRAGWVGRARGRGYDPPMDVAALTPGEARRRFREGLRTPTAGWCRGWTQANLLAVPRDLAYDLLLFAQRNPVACPVLDVGDPGAVSTELFGGDLRTDLPAYRIYEGGTAVADVGDVRDAWRDDLVAFLLGCSFTFEDALLRAGVPVRHIEAGTNVPMYLTSVPCRPAGSLGGPLVVSMRPVPASLVPTAVRVTARYPAVHGAPVHVGDPREIGIADLGVPDFGDPVEIRPGEVPVFWACGVTPQAAVMAGGVPYAIGHLPGHMAITDVRDDRFQVP</sequence>
<keyword evidence="5" id="KW-1185">Reference proteome</keyword>
<comment type="similarity">
    <text evidence="1 3">Belongs to the D-glutamate cyclase family.</text>
</comment>
<organism evidence="4 5">
    <name type="scientific">Streptosporangium fragile</name>
    <dbReference type="NCBI Taxonomy" id="46186"/>
    <lineage>
        <taxon>Bacteria</taxon>
        <taxon>Bacillati</taxon>
        <taxon>Actinomycetota</taxon>
        <taxon>Actinomycetes</taxon>
        <taxon>Streptosporangiales</taxon>
        <taxon>Streptosporangiaceae</taxon>
        <taxon>Streptosporangium</taxon>
    </lineage>
</organism>
<dbReference type="NCBIfam" id="NF003969">
    <property type="entry name" value="PRK05463.1"/>
    <property type="match status" value="1"/>
</dbReference>
<dbReference type="EMBL" id="BAAAVI010000111">
    <property type="protein sequence ID" value="GAA2911496.1"/>
    <property type="molecule type" value="Genomic_DNA"/>
</dbReference>
<dbReference type="InterPro" id="IPR009906">
    <property type="entry name" value="D-Glu_cyclase"/>
</dbReference>
<evidence type="ECO:0000256" key="2">
    <source>
        <dbReference type="ARBA" id="ARBA00023239"/>
    </source>
</evidence>
<dbReference type="HAMAP" id="MF_01830">
    <property type="entry name" value="Hydro_lyase"/>
    <property type="match status" value="1"/>
</dbReference>
<protein>
    <recommendedName>
        <fullName evidence="3">Putative hydro-lyase GCM10010517_78040</fullName>
        <ecNumber evidence="3">4.2.1.-</ecNumber>
    </recommendedName>
</protein>
<evidence type="ECO:0000256" key="1">
    <source>
        <dbReference type="ARBA" id="ARBA00007896"/>
    </source>
</evidence>
<dbReference type="SUPFAM" id="SSF160920">
    <property type="entry name" value="PSTPO5379-like"/>
    <property type="match status" value="1"/>
</dbReference>
<evidence type="ECO:0000313" key="5">
    <source>
        <dbReference type="Proteomes" id="UP001500831"/>
    </source>
</evidence>
<accession>A0ABN3WFQ1</accession>
<gene>
    <name evidence="4" type="ORF">GCM10010517_78040</name>
</gene>
<comment type="caution">
    <text evidence="4">The sequence shown here is derived from an EMBL/GenBank/DDBJ whole genome shotgun (WGS) entry which is preliminary data.</text>
</comment>
<dbReference type="EC" id="4.2.1.-" evidence="3"/>
<dbReference type="PANTHER" id="PTHR32022">
    <property type="entry name" value="D-GLUTAMATE CYCLASE, MITOCHONDRIAL"/>
    <property type="match status" value="1"/>
</dbReference>
<reference evidence="4 5" key="1">
    <citation type="journal article" date="2019" name="Int. J. Syst. Evol. Microbiol.">
        <title>The Global Catalogue of Microorganisms (GCM) 10K type strain sequencing project: providing services to taxonomists for standard genome sequencing and annotation.</title>
        <authorList>
            <consortium name="The Broad Institute Genomics Platform"/>
            <consortium name="The Broad Institute Genome Sequencing Center for Infectious Disease"/>
            <person name="Wu L."/>
            <person name="Ma J."/>
        </authorList>
    </citation>
    <scope>NUCLEOTIDE SEQUENCE [LARGE SCALE GENOMIC DNA]</scope>
    <source>
        <strain evidence="4 5">JCM 6242</strain>
    </source>
</reference>
<dbReference type="Gene3D" id="3.40.1640.10">
    <property type="entry name" value="PSTPO5379-like"/>
    <property type="match status" value="1"/>
</dbReference>
<dbReference type="PIRSF" id="PIRSF029755">
    <property type="entry name" value="UCP029755"/>
    <property type="match status" value="1"/>
</dbReference>
<keyword evidence="2 3" id="KW-0456">Lyase</keyword>
<proteinExistence type="inferred from homology"/>
<dbReference type="Pfam" id="PF07286">
    <property type="entry name" value="D-Glu_cyclase"/>
    <property type="match status" value="1"/>
</dbReference>
<dbReference type="Proteomes" id="UP001500831">
    <property type="component" value="Unassembled WGS sequence"/>
</dbReference>
<evidence type="ECO:0000256" key="3">
    <source>
        <dbReference type="HAMAP-Rule" id="MF_01830"/>
    </source>
</evidence>
<dbReference type="InterPro" id="IPR016938">
    <property type="entry name" value="UPF0317"/>
</dbReference>
<evidence type="ECO:0000313" key="4">
    <source>
        <dbReference type="EMBL" id="GAA2911496.1"/>
    </source>
</evidence>
<dbReference type="Gene3D" id="3.30.2040.10">
    <property type="entry name" value="PSTPO5379-like domain"/>
    <property type="match status" value="1"/>
</dbReference>
<name>A0ABN3WFQ1_9ACTN</name>
<dbReference type="InterPro" id="IPR038021">
    <property type="entry name" value="Putative_hydro-lyase"/>
</dbReference>
<dbReference type="PANTHER" id="PTHR32022:SF10">
    <property type="entry name" value="D-GLUTAMATE CYCLASE, MITOCHONDRIAL"/>
    <property type="match status" value="1"/>
</dbReference>